<keyword evidence="1" id="KW-0539">Nucleus</keyword>
<dbReference type="GO" id="GO:0003677">
    <property type="term" value="F:DNA binding"/>
    <property type="evidence" value="ECO:0007669"/>
    <property type="project" value="TreeGrafter"/>
</dbReference>
<evidence type="ECO:0000256" key="1">
    <source>
        <dbReference type="ARBA" id="ARBA00023242"/>
    </source>
</evidence>
<dbReference type="GO" id="GO:0000785">
    <property type="term" value="C:chromatin"/>
    <property type="evidence" value="ECO:0007669"/>
    <property type="project" value="TreeGrafter"/>
</dbReference>
<comment type="caution">
    <text evidence="5">The sequence shown here is derived from an EMBL/GenBank/DDBJ whole genome shotgun (WGS) entry which is preliminary data.</text>
</comment>
<dbReference type="AlphaFoldDB" id="A0A9J5YFN6"/>
<dbReference type="PANTHER" id="PTHR45623">
    <property type="entry name" value="CHROMODOMAIN-HELICASE-DNA-BINDING PROTEIN 3-RELATED-RELATED"/>
    <property type="match status" value="1"/>
</dbReference>
<dbReference type="PANTHER" id="PTHR45623:SF13">
    <property type="entry name" value="HELICASE PROTEIN MOM1"/>
    <property type="match status" value="1"/>
</dbReference>
<feature type="region of interest" description="Disordered" evidence="2">
    <location>
        <begin position="904"/>
        <end position="987"/>
    </location>
</feature>
<dbReference type="GO" id="GO:0016887">
    <property type="term" value="F:ATP hydrolysis activity"/>
    <property type="evidence" value="ECO:0007669"/>
    <property type="project" value="TreeGrafter"/>
</dbReference>
<keyword evidence="3" id="KW-1133">Transmembrane helix</keyword>
<feature type="compositionally biased region" description="Acidic residues" evidence="2">
    <location>
        <begin position="919"/>
        <end position="928"/>
    </location>
</feature>
<organism evidence="5 6">
    <name type="scientific">Solanum commersonii</name>
    <name type="common">Commerson's wild potato</name>
    <name type="synonym">Commerson's nightshade</name>
    <dbReference type="NCBI Taxonomy" id="4109"/>
    <lineage>
        <taxon>Eukaryota</taxon>
        <taxon>Viridiplantae</taxon>
        <taxon>Streptophyta</taxon>
        <taxon>Embryophyta</taxon>
        <taxon>Tracheophyta</taxon>
        <taxon>Spermatophyta</taxon>
        <taxon>Magnoliopsida</taxon>
        <taxon>eudicotyledons</taxon>
        <taxon>Gunneridae</taxon>
        <taxon>Pentapetalae</taxon>
        <taxon>asterids</taxon>
        <taxon>lamiids</taxon>
        <taxon>Solanales</taxon>
        <taxon>Solanaceae</taxon>
        <taxon>Solanoideae</taxon>
        <taxon>Solaneae</taxon>
        <taxon>Solanum</taxon>
    </lineage>
</organism>
<dbReference type="Proteomes" id="UP000824120">
    <property type="component" value="Chromosome 6"/>
</dbReference>
<evidence type="ECO:0000313" key="6">
    <source>
        <dbReference type="Proteomes" id="UP000824120"/>
    </source>
</evidence>
<evidence type="ECO:0000256" key="2">
    <source>
        <dbReference type="SAM" id="MobiDB-lite"/>
    </source>
</evidence>
<keyword evidence="3" id="KW-0812">Transmembrane</keyword>
<evidence type="ECO:0000256" key="4">
    <source>
        <dbReference type="SAM" id="SignalP"/>
    </source>
</evidence>
<feature type="chain" id="PRO_5039922987" evidence="4">
    <location>
        <begin position="24"/>
        <end position="1054"/>
    </location>
</feature>
<evidence type="ECO:0000256" key="3">
    <source>
        <dbReference type="SAM" id="Phobius"/>
    </source>
</evidence>
<keyword evidence="6" id="KW-1185">Reference proteome</keyword>
<feature type="compositionally biased region" description="Basic and acidic residues" evidence="2">
    <location>
        <begin position="962"/>
        <end position="987"/>
    </location>
</feature>
<name>A0A9J5YFN6_SOLCO</name>
<feature type="transmembrane region" description="Helical" evidence="3">
    <location>
        <begin position="119"/>
        <end position="143"/>
    </location>
</feature>
<dbReference type="GO" id="GO:0005634">
    <property type="term" value="C:nucleus"/>
    <property type="evidence" value="ECO:0007669"/>
    <property type="project" value="TreeGrafter"/>
</dbReference>
<feature type="signal peptide" evidence="4">
    <location>
        <begin position="1"/>
        <end position="23"/>
    </location>
</feature>
<sequence>MVLFILSLSDVCCPFLIVTTSSSLPQWEAEFTRLAPSIDVVVYSGSRDSRRRIKSLEFYDEGGFMMLQILLSSLEAFIELAMMFSSGLLDIPLKDSCFSEDESWKLLEIDLCVNANGALVFLVSLGFFLVQAFLYFLTVVAAFELKAEGLSETASLPQRGSSKDCTHSTLPRPHFVGFHWWIERVDQVLGDAGPLVFPEDVEILSGLSWEVTIVDDCQNVGISGRVEQIKLLATGVRVLLFNGPKKITSSEYLNLLTLLECKIGLDKTGGLESDFNDHLGKMKRVTKVTAPCSKPESSKFVEYWVPVQISDLQLEQYCATLLTNSTALRTFTKSDPVGTLRDILLSVRKVQTTVEEAKSTRRFFSICVIPEGRRQSYLVPVLVEGSRYPCCDHPYILDPLLQPFNKGLSPAEMLEVGIKASGKLQFLDKMLAEMRLRQHRVVVLFQVQLWVHPANIFNGPGSKVEPLNHFKQAELGLARYQMGENRMYFAVGFDSYDITRLNSRLEVWFDWVEHSRLKHAFDDIASDNKIIVLECTQLLRMECWEDDLQSNQSAVWRRLETKGEASMKNHLKWARLKVKGDERSVQKKLKIEDKCLIFIISFWSETSTMVIACEEKILLEQDESEFSGGQDVGSEVEMVWACDEEMHGCSSGMSIVGSGSGASIGDILDDFLRQRFGEDSYERVETGVVMSKKQASLHRFNNKESARFVLLLENRVCNPSIKLPSVDSVIIYDSETNPANDLRQLQKLYIDSQSKYICVFRLYSCFTVEERALVLAKQDLNHDSNLHSISRSPNNTLMWGASNLFSRLDEYHSGGIPTSISNNSSGQLLLNDVISEFSAIVSKSSDNKDICHSIISKVQMSTGTYSANIPLLGEKKMELKIGVEPQVFWRGLLEGRNPEWRNLSRATPRNRKRVQYFDESPDPPNGDDDAGKKRRKVVNHSVDSIPSHPSPGRGEVAASKGGAHENDDIGGEHVSRSPSHLLHEAKPVRPEEGRILYNEQKSLHVHLKAEFAKLFWHNSKHHNILPAALVHPNLSKLGKPSMVNKTSIPLPWRG</sequence>
<dbReference type="GO" id="GO:0042393">
    <property type="term" value="F:histone binding"/>
    <property type="evidence" value="ECO:0007669"/>
    <property type="project" value="TreeGrafter"/>
</dbReference>
<dbReference type="OrthoDB" id="1250621at2759"/>
<protein>
    <submittedName>
        <fullName evidence="5">Uncharacterized protein</fullName>
    </submittedName>
</protein>
<evidence type="ECO:0000313" key="5">
    <source>
        <dbReference type="EMBL" id="KAG5599065.1"/>
    </source>
</evidence>
<dbReference type="EMBL" id="JACXVP010000006">
    <property type="protein sequence ID" value="KAG5599065.1"/>
    <property type="molecule type" value="Genomic_DNA"/>
</dbReference>
<dbReference type="Gene3D" id="3.40.50.300">
    <property type="entry name" value="P-loop containing nucleotide triphosphate hydrolases"/>
    <property type="match status" value="2"/>
</dbReference>
<accession>A0A9J5YFN6</accession>
<dbReference type="InterPro" id="IPR027417">
    <property type="entry name" value="P-loop_NTPase"/>
</dbReference>
<keyword evidence="4" id="KW-0732">Signal</keyword>
<reference evidence="5 6" key="1">
    <citation type="submission" date="2020-09" db="EMBL/GenBank/DDBJ databases">
        <title>De no assembly of potato wild relative species, Solanum commersonii.</title>
        <authorList>
            <person name="Cho K."/>
        </authorList>
    </citation>
    <scope>NUCLEOTIDE SEQUENCE [LARGE SCALE GENOMIC DNA]</scope>
    <source>
        <strain evidence="5">LZ3.2</strain>
        <tissue evidence="5">Leaf</tissue>
    </source>
</reference>
<dbReference type="GO" id="GO:0140658">
    <property type="term" value="F:ATP-dependent chromatin remodeler activity"/>
    <property type="evidence" value="ECO:0007669"/>
    <property type="project" value="TreeGrafter"/>
</dbReference>
<proteinExistence type="predicted"/>
<dbReference type="GO" id="GO:0003682">
    <property type="term" value="F:chromatin binding"/>
    <property type="evidence" value="ECO:0007669"/>
    <property type="project" value="TreeGrafter"/>
</dbReference>
<keyword evidence="3" id="KW-0472">Membrane</keyword>
<dbReference type="Gene3D" id="3.40.50.10810">
    <property type="entry name" value="Tandem AAA-ATPase domain"/>
    <property type="match status" value="2"/>
</dbReference>
<gene>
    <name evidence="5" type="ORF">H5410_030435</name>
</gene>
<dbReference type="SUPFAM" id="SSF52540">
    <property type="entry name" value="P-loop containing nucleoside triphosphate hydrolases"/>
    <property type="match status" value="2"/>
</dbReference>
<dbReference type="InterPro" id="IPR038718">
    <property type="entry name" value="SNF2-like_sf"/>
</dbReference>